<dbReference type="Gene3D" id="3.40.50.10540">
    <property type="entry name" value="Crotonobetainyl-coa:carnitine coa-transferase, domain 1"/>
    <property type="match status" value="2"/>
</dbReference>
<keyword evidence="1" id="KW-0808">Transferase</keyword>
<accession>A0A1H8AIN9</accession>
<dbReference type="AlphaFoldDB" id="A0A1H8AIN9"/>
<reference evidence="1 2" key="1">
    <citation type="submission" date="2016-10" db="EMBL/GenBank/DDBJ databases">
        <authorList>
            <person name="de Groot N.N."/>
        </authorList>
    </citation>
    <scope>NUCLEOTIDE SEQUENCE [LARGE SCALE GENOMIC DNA]</scope>
    <source>
        <strain evidence="1 2">Nm22</strain>
    </source>
</reference>
<name>A0A1H8AIN9_9PROT</name>
<sequence length="630" mass="68458">MEMNRPLTGCTLAGPFNNVANDFASIAASLRYQASMLGLNVISTDEYSNDLSLSFKFETSRTSLVSCDIARWSDASKSTCITENIIQAACGIMSVHGRVSGEPRPLGLQYVSTLTGALALQGCFAAALGRLRGMPVSGSNLSVSSAALLSVSQYLADATAAEMPDSVMFEKASRQTAPPFMSSDGVCFELETLDVEPWQKFWAQFGINSALSGKGWSAFLLRYARAISPLPVELVDALSNYTFQHISEVCARTGMSICQLRSVEERQQDEHFMHDWLQGPWSFEFNPNVRARTDIKKAENQLPLSGLTVIESCRRIQGPLAGHLLTLLGADVIRIEPPGGDPLRGMPPMADGCSARFDALNRLKTIREINIKSAAGRAEIKELVQSADVFLHNWAPDKAAQLGLDYSDFVDLNPALIYAYAAGWSTNGSAESATNTLPGTDFMTQAYSGVARKISQASGTRGGSLFTVLDVLGGVIAAQGITAALLKRHLDNASVKVTSSLLSAATLLCIDDFPDKNMLNSRIKSKSIINGVFDTKQGKLAIECPDLNTVSRLRNVLEIANDLNEIDFHQFLQLLLLTKTAEEWLLILERAGVPVAQVIEDLATIRNQAHLQQQLSPDCYTKVMSPWSFK</sequence>
<protein>
    <submittedName>
        <fullName evidence="1">Crotonobetainyl-CoA:carnitine CoA-transferase CaiB</fullName>
    </submittedName>
</protein>
<dbReference type="InterPro" id="IPR044855">
    <property type="entry name" value="CoA-Trfase_III_dom3_sf"/>
</dbReference>
<dbReference type="PANTHER" id="PTHR48228">
    <property type="entry name" value="SUCCINYL-COA--D-CITRAMALATE COA-TRANSFERASE"/>
    <property type="match status" value="1"/>
</dbReference>
<dbReference type="InterPro" id="IPR023606">
    <property type="entry name" value="CoA-Trfase_III_dom_1_sf"/>
</dbReference>
<dbReference type="GO" id="GO:0016740">
    <property type="term" value="F:transferase activity"/>
    <property type="evidence" value="ECO:0007669"/>
    <property type="project" value="UniProtKB-KW"/>
</dbReference>
<dbReference type="EMBL" id="FOCP01000001">
    <property type="protein sequence ID" value="SEM69698.1"/>
    <property type="molecule type" value="Genomic_DNA"/>
</dbReference>
<proteinExistence type="predicted"/>
<dbReference type="InterPro" id="IPR050509">
    <property type="entry name" value="CoA-transferase_III"/>
</dbReference>
<evidence type="ECO:0000313" key="1">
    <source>
        <dbReference type="EMBL" id="SEM69698.1"/>
    </source>
</evidence>
<gene>
    <name evidence="1" type="ORF">SAMN05216325_101130</name>
</gene>
<dbReference type="PANTHER" id="PTHR48228:SF5">
    <property type="entry name" value="ALPHA-METHYLACYL-COA RACEMASE"/>
    <property type="match status" value="1"/>
</dbReference>
<dbReference type="SUPFAM" id="SSF89796">
    <property type="entry name" value="CoA-transferase family III (CaiB/BaiF)"/>
    <property type="match status" value="2"/>
</dbReference>
<evidence type="ECO:0000313" key="2">
    <source>
        <dbReference type="Proteomes" id="UP000199459"/>
    </source>
</evidence>
<dbReference type="Pfam" id="PF02515">
    <property type="entry name" value="CoA_transf_3"/>
    <property type="match status" value="2"/>
</dbReference>
<dbReference type="InterPro" id="IPR003673">
    <property type="entry name" value="CoA-Trfase_fam_III"/>
</dbReference>
<dbReference type="Gene3D" id="3.30.1540.10">
    <property type="entry name" value="formyl-coa transferase, domain 3"/>
    <property type="match status" value="1"/>
</dbReference>
<dbReference type="Proteomes" id="UP000199459">
    <property type="component" value="Unassembled WGS sequence"/>
</dbReference>
<organism evidence="1 2">
    <name type="scientific">Nitrosomonas marina</name>
    <dbReference type="NCBI Taxonomy" id="917"/>
    <lineage>
        <taxon>Bacteria</taxon>
        <taxon>Pseudomonadati</taxon>
        <taxon>Pseudomonadota</taxon>
        <taxon>Betaproteobacteria</taxon>
        <taxon>Nitrosomonadales</taxon>
        <taxon>Nitrosomonadaceae</taxon>
        <taxon>Nitrosomonas</taxon>
    </lineage>
</organism>